<dbReference type="RefSeq" id="WP_341628301.1">
    <property type="nucleotide sequence ID" value="NZ_JBAKBA010000025.1"/>
</dbReference>
<keyword evidence="2" id="KW-0732">Signal</keyword>
<proteinExistence type="predicted"/>
<comment type="caution">
    <text evidence="3">The sequence shown here is derived from an EMBL/GenBank/DDBJ whole genome shotgun (WGS) entry which is preliminary data.</text>
</comment>
<name>A0ABU9HDF0_9GAMM</name>
<protein>
    <submittedName>
        <fullName evidence="3">Uncharacterized protein</fullName>
    </submittedName>
</protein>
<dbReference type="SUPFAM" id="SSF49899">
    <property type="entry name" value="Concanavalin A-like lectins/glucanases"/>
    <property type="match status" value="1"/>
</dbReference>
<feature type="region of interest" description="Disordered" evidence="1">
    <location>
        <begin position="35"/>
        <end position="55"/>
    </location>
</feature>
<dbReference type="Proteomes" id="UP001366060">
    <property type="component" value="Unassembled WGS sequence"/>
</dbReference>
<dbReference type="PROSITE" id="PS51257">
    <property type="entry name" value="PROKAR_LIPOPROTEIN"/>
    <property type="match status" value="1"/>
</dbReference>
<evidence type="ECO:0000313" key="4">
    <source>
        <dbReference type="Proteomes" id="UP001366060"/>
    </source>
</evidence>
<dbReference type="InterPro" id="IPR013320">
    <property type="entry name" value="ConA-like_dom_sf"/>
</dbReference>
<sequence>MRKTKKGQKMKLTKIAAAILSTSLVFGCGSDLEFQEPTPDPVVETDPGTGTETETTSNLGARILDTTVGDTGELRIVLEDQASVSSILEGQVSATIQLQADADTTQVENAAGDNLTNSAFITLYSSANSSTGTHGEIIIISDGRIRYRDSSGSQQTIEGLTYTPGDAIDVVVAWDETTYSLSIDGGATFSESFESRDPTTVQTVAFRLGGNDDVSTFELNVDDIVILDQTAEVYSDDFNDDVEGDSLVPPYNTSSSEATSELLNFGGEVTEDDAEEVVVDETGVNLGARILDTTVGDTGELRIVLEDQASVSSILEGQVSATIQLQADADTTQVENAAGDNLTNSAFITLYSSANSSTGTHGEIIIISDGRIRYRDSSGSQQTIEGLTYTPGDAIDVVVAWDETTYSLSIDGGATFSESFESRDPTTVQTVAFRLGGNDDVSTFELNVDDIVILNQTAEVYSDDFNDDVEGDSLIPPYNTSSSEATSELLNFGGEATEDDVVEEEVVDETGVNLGAHILDTTVGDTGELRIVLEDQASVSSILEGQVSATIQLQEDADTIQVENAAGDNLTNSAFITLYSSANSSTGTHGEIIIISDGRIRYRDSSGSQQTIEGLTYTPGDAIDVVVAWDETTYSLSIDGGATFSESFESRDPTTVQTVAFRLGGNDDVSTFELNVDDIVILDQTAEVYSDDFNDDVEGDSLVPPYNTSSSEATSELLNF</sequence>
<feature type="chain" id="PRO_5046473981" evidence="2">
    <location>
        <begin position="28"/>
        <end position="720"/>
    </location>
</feature>
<organism evidence="3 4">
    <name type="scientific">Psychromonas arctica</name>
    <dbReference type="NCBI Taxonomy" id="168275"/>
    <lineage>
        <taxon>Bacteria</taxon>
        <taxon>Pseudomonadati</taxon>
        <taxon>Pseudomonadota</taxon>
        <taxon>Gammaproteobacteria</taxon>
        <taxon>Alteromonadales</taxon>
        <taxon>Psychromonadaceae</taxon>
        <taxon>Psychromonas</taxon>
    </lineage>
</organism>
<dbReference type="EMBL" id="JBAKBA010000025">
    <property type="protein sequence ID" value="MEL0659771.1"/>
    <property type="molecule type" value="Genomic_DNA"/>
</dbReference>
<keyword evidence="4" id="KW-1185">Reference proteome</keyword>
<evidence type="ECO:0000313" key="3">
    <source>
        <dbReference type="EMBL" id="MEL0659771.1"/>
    </source>
</evidence>
<accession>A0ABU9HDF0</accession>
<evidence type="ECO:0000256" key="2">
    <source>
        <dbReference type="SAM" id="SignalP"/>
    </source>
</evidence>
<evidence type="ECO:0000256" key="1">
    <source>
        <dbReference type="SAM" id="MobiDB-lite"/>
    </source>
</evidence>
<feature type="signal peptide" evidence="2">
    <location>
        <begin position="1"/>
        <end position="27"/>
    </location>
</feature>
<gene>
    <name evidence="3" type="ORF">V6255_11540</name>
</gene>
<reference evidence="3 4" key="1">
    <citation type="submission" date="2024-02" db="EMBL/GenBank/DDBJ databases">
        <title>Bacteria isolated from the canopy kelp, Nereocystis luetkeana.</title>
        <authorList>
            <person name="Pfister C.A."/>
            <person name="Younker I.T."/>
            <person name="Light S.H."/>
        </authorList>
    </citation>
    <scope>NUCLEOTIDE SEQUENCE [LARGE SCALE GENOMIC DNA]</scope>
    <source>
        <strain evidence="3 4">TI.2.07</strain>
    </source>
</reference>